<dbReference type="AlphaFoldDB" id="A0A2P8QG22"/>
<name>A0A2P8QG22_9ACTN</name>
<dbReference type="Proteomes" id="UP000240429">
    <property type="component" value="Unassembled WGS sequence"/>
</dbReference>
<evidence type="ECO:0000256" key="1">
    <source>
        <dbReference type="SAM" id="Phobius"/>
    </source>
</evidence>
<dbReference type="RefSeq" id="WP_107014956.1">
    <property type="nucleotide sequence ID" value="NZ_KZ679038.1"/>
</dbReference>
<dbReference type="OrthoDB" id="5124314at2"/>
<keyword evidence="1" id="KW-0812">Transmembrane</keyword>
<evidence type="ECO:0000313" key="2">
    <source>
        <dbReference type="EMBL" id="PSM45199.1"/>
    </source>
</evidence>
<accession>A0A2P8QG22</accession>
<comment type="caution">
    <text evidence="2">The sequence shown here is derived from an EMBL/GenBank/DDBJ whole genome shotgun (WGS) entry which is preliminary data.</text>
</comment>
<feature type="transmembrane region" description="Helical" evidence="1">
    <location>
        <begin position="87"/>
        <end position="105"/>
    </location>
</feature>
<sequence length="106" mass="10984">MVNQAHLWWAIICVALISFAFKAVGPAVLADRQLPAAARGVIALLAPVLLAGLLVVDMGGPRWTALNGPLLIGLATVAAVRLSRAPMLLAILAGTTVTALIRLVWG</sequence>
<keyword evidence="1" id="KW-0472">Membrane</keyword>
<keyword evidence="3" id="KW-1185">Reference proteome</keyword>
<dbReference type="EMBL" id="PYBJ01000001">
    <property type="protein sequence ID" value="PSM45199.1"/>
    <property type="molecule type" value="Genomic_DNA"/>
</dbReference>
<organism evidence="2 3">
    <name type="scientific">Streptomyces dioscori</name>
    <dbReference type="NCBI Taxonomy" id="2109333"/>
    <lineage>
        <taxon>Bacteria</taxon>
        <taxon>Bacillati</taxon>
        <taxon>Actinomycetota</taxon>
        <taxon>Actinomycetes</taxon>
        <taxon>Kitasatosporales</taxon>
        <taxon>Streptomycetaceae</taxon>
        <taxon>Streptomyces</taxon>
        <taxon>Streptomyces aurantiacus group</taxon>
    </lineage>
</organism>
<feature type="transmembrane region" description="Helical" evidence="1">
    <location>
        <begin position="36"/>
        <end position="56"/>
    </location>
</feature>
<dbReference type="Pfam" id="PF05437">
    <property type="entry name" value="AzlD"/>
    <property type="match status" value="1"/>
</dbReference>
<feature type="transmembrane region" description="Helical" evidence="1">
    <location>
        <begin position="6"/>
        <end position="24"/>
    </location>
</feature>
<dbReference type="InterPro" id="IPR008407">
    <property type="entry name" value="Brnchd-chn_aa_trnsp_AzlD"/>
</dbReference>
<reference evidence="2 3" key="1">
    <citation type="submission" date="2018-03" db="EMBL/GenBank/DDBJ databases">
        <title>Streptomyces dioscori sp. nov., a novel endophytic actinobacterium isolated from bulbil of Dioscorea bulbifera L.</title>
        <authorList>
            <person name="Zhikuan W."/>
        </authorList>
    </citation>
    <scope>NUCLEOTIDE SEQUENCE [LARGE SCALE GENOMIC DNA]</scope>
    <source>
        <strain evidence="2 3">A217</strain>
    </source>
</reference>
<evidence type="ECO:0000313" key="3">
    <source>
        <dbReference type="Proteomes" id="UP000240429"/>
    </source>
</evidence>
<gene>
    <name evidence="2" type="ORF">C6Y14_03760</name>
</gene>
<feature type="transmembrane region" description="Helical" evidence="1">
    <location>
        <begin position="62"/>
        <end position="80"/>
    </location>
</feature>
<keyword evidence="1" id="KW-1133">Transmembrane helix</keyword>
<proteinExistence type="predicted"/>
<protein>
    <submittedName>
        <fullName evidence="2">Branched-chain amino acid ABC transporter</fullName>
    </submittedName>
</protein>